<dbReference type="Proteomes" id="UP000045706">
    <property type="component" value="Unassembled WGS sequence"/>
</dbReference>
<feature type="region of interest" description="Disordered" evidence="1">
    <location>
        <begin position="1"/>
        <end position="104"/>
    </location>
</feature>
<proteinExistence type="predicted"/>
<sequence length="104" mass="11378">MSMRVPPSRSGTPLSAMQNGFPPRNQSRMRRPSDASSIRGAMPPQDPYGVPPSPGLPNGDYGRPMQKQFQSNTIVPNKSTMVEEDDDGSPDNDEDRDAFGLDKN</sequence>
<feature type="compositionally biased region" description="Acidic residues" evidence="1">
    <location>
        <begin position="82"/>
        <end position="96"/>
    </location>
</feature>
<name>A0A0G4LU34_VERLO</name>
<dbReference type="EMBL" id="CVQI01017936">
    <property type="protein sequence ID" value="CRK25583.1"/>
    <property type="molecule type" value="Genomic_DNA"/>
</dbReference>
<feature type="compositionally biased region" description="Pro residues" evidence="1">
    <location>
        <begin position="44"/>
        <end position="55"/>
    </location>
</feature>
<accession>A0A0G4LU34</accession>
<gene>
    <name evidence="2" type="ORF">BN1723_018215</name>
</gene>
<protein>
    <submittedName>
        <fullName evidence="2">Uncharacterized protein</fullName>
    </submittedName>
</protein>
<feature type="compositionally biased region" description="Polar residues" evidence="1">
    <location>
        <begin position="67"/>
        <end position="80"/>
    </location>
</feature>
<reference evidence="3" key="1">
    <citation type="submission" date="2015-05" db="EMBL/GenBank/DDBJ databases">
        <authorList>
            <person name="Fogelqvist Johan"/>
        </authorList>
    </citation>
    <scope>NUCLEOTIDE SEQUENCE [LARGE SCALE GENOMIC DNA]</scope>
</reference>
<evidence type="ECO:0000313" key="2">
    <source>
        <dbReference type="EMBL" id="CRK25583.1"/>
    </source>
</evidence>
<feature type="compositionally biased region" description="Polar residues" evidence="1">
    <location>
        <begin position="9"/>
        <end position="18"/>
    </location>
</feature>
<organism evidence="2 3">
    <name type="scientific">Verticillium longisporum</name>
    <name type="common">Verticillium dahliae var. longisporum</name>
    <dbReference type="NCBI Taxonomy" id="100787"/>
    <lineage>
        <taxon>Eukaryota</taxon>
        <taxon>Fungi</taxon>
        <taxon>Dikarya</taxon>
        <taxon>Ascomycota</taxon>
        <taxon>Pezizomycotina</taxon>
        <taxon>Sordariomycetes</taxon>
        <taxon>Hypocreomycetidae</taxon>
        <taxon>Glomerellales</taxon>
        <taxon>Plectosphaerellaceae</taxon>
        <taxon>Verticillium</taxon>
    </lineage>
</organism>
<evidence type="ECO:0000256" key="1">
    <source>
        <dbReference type="SAM" id="MobiDB-lite"/>
    </source>
</evidence>
<dbReference type="AlphaFoldDB" id="A0A0G4LU34"/>
<evidence type="ECO:0000313" key="3">
    <source>
        <dbReference type="Proteomes" id="UP000045706"/>
    </source>
</evidence>
<feature type="non-terminal residue" evidence="2">
    <location>
        <position position="104"/>
    </location>
</feature>